<dbReference type="EMBL" id="AZEU01000282">
    <property type="protein sequence ID" value="KRL39844.1"/>
    <property type="molecule type" value="Genomic_DNA"/>
</dbReference>
<dbReference type="Gene3D" id="1.10.260.40">
    <property type="entry name" value="lambda repressor-like DNA-binding domains"/>
    <property type="match status" value="1"/>
</dbReference>
<comment type="caution">
    <text evidence="5">The sequence shown here is derived from an EMBL/GenBank/DDBJ whole genome shotgun (WGS) entry which is preliminary data.</text>
</comment>
<keyword evidence="2" id="KW-0238">DNA-binding</keyword>
<dbReference type="PROSITE" id="PS50932">
    <property type="entry name" value="HTH_LACI_2"/>
    <property type="match status" value="1"/>
</dbReference>
<dbReference type="GO" id="GO:0003700">
    <property type="term" value="F:DNA-binding transcription factor activity"/>
    <property type="evidence" value="ECO:0007669"/>
    <property type="project" value="TreeGrafter"/>
</dbReference>
<dbReference type="InterPro" id="IPR010982">
    <property type="entry name" value="Lambda_DNA-bd_dom_sf"/>
</dbReference>
<evidence type="ECO:0000313" key="6">
    <source>
        <dbReference type="Proteomes" id="UP000051790"/>
    </source>
</evidence>
<dbReference type="GO" id="GO:0000976">
    <property type="term" value="F:transcription cis-regulatory region binding"/>
    <property type="evidence" value="ECO:0007669"/>
    <property type="project" value="TreeGrafter"/>
</dbReference>
<dbReference type="PANTHER" id="PTHR30146:SF150">
    <property type="entry name" value="ARABINOSE METABOLISM TRANSCRIPTIONAL REPRESSOR"/>
    <property type="match status" value="1"/>
</dbReference>
<dbReference type="InterPro" id="IPR028082">
    <property type="entry name" value="Peripla_BP_I"/>
</dbReference>
<evidence type="ECO:0000313" key="5">
    <source>
        <dbReference type="EMBL" id="KRL39844.1"/>
    </source>
</evidence>
<protein>
    <submittedName>
        <fullName evidence="5">Ribose operon repressor</fullName>
    </submittedName>
</protein>
<dbReference type="PANTHER" id="PTHR30146">
    <property type="entry name" value="LACI-RELATED TRANSCRIPTIONAL REPRESSOR"/>
    <property type="match status" value="1"/>
</dbReference>
<feature type="domain" description="HTH lacI-type" evidence="4">
    <location>
        <begin position="6"/>
        <end position="54"/>
    </location>
</feature>
<dbReference type="Proteomes" id="UP000051790">
    <property type="component" value="Unassembled WGS sequence"/>
</dbReference>
<organism evidence="5 6">
    <name type="scientific">Lacticaseibacillus manihotivorans DSM 13343 = JCM 12514</name>
    <dbReference type="NCBI Taxonomy" id="1423769"/>
    <lineage>
        <taxon>Bacteria</taxon>
        <taxon>Bacillati</taxon>
        <taxon>Bacillota</taxon>
        <taxon>Bacilli</taxon>
        <taxon>Lactobacillales</taxon>
        <taxon>Lactobacillaceae</taxon>
        <taxon>Lacticaseibacillus</taxon>
    </lineage>
</organism>
<sequence>MAVMALKMSDIAKMAQVSKSAVSIAINGKEGISDETRQKILKIIAEQGYTPLRKSRKAEEDGIGEVTFLVVTTSGLVQGDYRSLPFFNSLISALSADVSQLNGSLRTVTVQGDELADRIESVANSSDNGVLVLGTDLTQEQVLLIKQYVPNVVFLDTYFEDIIADFVTMDNYQGARLAGRYMLQQGYTDIGYFASDKLMSNFNERRRGFRVALAEADLRIAEEHFYYVSPGQSSSADFDLADLGPKLPAAIFCEDDYIAIRLLKAAQRAGIRVPEELAIMGFDDIYEGTLVSPELSTIHVPVDQMAQQALHQLQGQMHTTHWNPQKTLVATILVKRRSL</sequence>
<evidence type="ECO:0000259" key="4">
    <source>
        <dbReference type="PROSITE" id="PS50932"/>
    </source>
</evidence>
<evidence type="ECO:0000256" key="3">
    <source>
        <dbReference type="ARBA" id="ARBA00023163"/>
    </source>
</evidence>
<dbReference type="Gene3D" id="3.40.50.2300">
    <property type="match status" value="2"/>
</dbReference>
<dbReference type="CDD" id="cd01392">
    <property type="entry name" value="HTH_LacI"/>
    <property type="match status" value="1"/>
</dbReference>
<evidence type="ECO:0000256" key="2">
    <source>
        <dbReference type="ARBA" id="ARBA00023125"/>
    </source>
</evidence>
<keyword evidence="3" id="KW-0804">Transcription</keyword>
<dbReference type="AlphaFoldDB" id="A0A0R1QAD1"/>
<proteinExistence type="predicted"/>
<dbReference type="SMART" id="SM00354">
    <property type="entry name" value="HTH_LACI"/>
    <property type="match status" value="1"/>
</dbReference>
<keyword evidence="6" id="KW-1185">Reference proteome</keyword>
<dbReference type="Pfam" id="PF13377">
    <property type="entry name" value="Peripla_BP_3"/>
    <property type="match status" value="1"/>
</dbReference>
<keyword evidence="1" id="KW-0805">Transcription regulation</keyword>
<name>A0A0R1QAD1_9LACO</name>
<dbReference type="InterPro" id="IPR000843">
    <property type="entry name" value="HTH_LacI"/>
</dbReference>
<dbReference type="InterPro" id="IPR046335">
    <property type="entry name" value="LacI/GalR-like_sensor"/>
</dbReference>
<dbReference type="Pfam" id="PF00356">
    <property type="entry name" value="LacI"/>
    <property type="match status" value="1"/>
</dbReference>
<dbReference type="PROSITE" id="PS00356">
    <property type="entry name" value="HTH_LACI_1"/>
    <property type="match status" value="1"/>
</dbReference>
<dbReference type="PATRIC" id="fig|1423769.4.peg.2605"/>
<dbReference type="SUPFAM" id="SSF47413">
    <property type="entry name" value="lambda repressor-like DNA-binding domains"/>
    <property type="match status" value="1"/>
</dbReference>
<gene>
    <name evidence="5" type="ORF">FD01_GL002417</name>
</gene>
<evidence type="ECO:0000256" key="1">
    <source>
        <dbReference type="ARBA" id="ARBA00023015"/>
    </source>
</evidence>
<reference evidence="5 6" key="1">
    <citation type="journal article" date="2015" name="Genome Announc.">
        <title>Expanding the biotechnology potential of lactobacilli through comparative genomics of 213 strains and associated genera.</title>
        <authorList>
            <person name="Sun Z."/>
            <person name="Harris H.M."/>
            <person name="McCann A."/>
            <person name="Guo C."/>
            <person name="Argimon S."/>
            <person name="Zhang W."/>
            <person name="Yang X."/>
            <person name="Jeffery I.B."/>
            <person name="Cooney J.C."/>
            <person name="Kagawa T.F."/>
            <person name="Liu W."/>
            <person name="Song Y."/>
            <person name="Salvetti E."/>
            <person name="Wrobel A."/>
            <person name="Rasinkangas P."/>
            <person name="Parkhill J."/>
            <person name="Rea M.C."/>
            <person name="O'Sullivan O."/>
            <person name="Ritari J."/>
            <person name="Douillard F.P."/>
            <person name="Paul Ross R."/>
            <person name="Yang R."/>
            <person name="Briner A.E."/>
            <person name="Felis G.E."/>
            <person name="de Vos W.M."/>
            <person name="Barrangou R."/>
            <person name="Klaenhammer T.R."/>
            <person name="Caufield P.W."/>
            <person name="Cui Y."/>
            <person name="Zhang H."/>
            <person name="O'Toole P.W."/>
        </authorList>
    </citation>
    <scope>NUCLEOTIDE SEQUENCE [LARGE SCALE GENOMIC DNA]</scope>
    <source>
        <strain evidence="5 6">DSM 13343</strain>
    </source>
</reference>
<dbReference type="SUPFAM" id="SSF53822">
    <property type="entry name" value="Periplasmic binding protein-like I"/>
    <property type="match status" value="1"/>
</dbReference>
<accession>A0A0R1QAD1</accession>